<sequence length="186" mass="19918">MVTFASTPTTPRDMPTVRSVHISPVHEFSKSTVSEITLIAGQGVEGDAHCGQHVKHRSRVAADPTQPNLRQVHLIMGESLDQFNIPDGEMGENLTTIGIDLHALPTSAVLVIGSSILEITGLRNPCAQINNYRDGLLENFRHIDDDGNIVRTAGVMAVVVTGGTIAPGDEIMVTLPVDESQPLQPV</sequence>
<dbReference type="InterPro" id="IPR052716">
    <property type="entry name" value="MOSC_domain"/>
</dbReference>
<dbReference type="PANTHER" id="PTHR36930">
    <property type="entry name" value="METAL-SULFUR CLUSTER BIOSYNTHESIS PROTEINS YUAD-RELATED"/>
    <property type="match status" value="1"/>
</dbReference>
<dbReference type="Pfam" id="PF03473">
    <property type="entry name" value="MOSC"/>
    <property type="match status" value="1"/>
</dbReference>
<dbReference type="InterPro" id="IPR005302">
    <property type="entry name" value="MoCF_Sase_C"/>
</dbReference>
<dbReference type="Gene3D" id="2.40.33.20">
    <property type="entry name" value="PK beta-barrel domain-like"/>
    <property type="match status" value="1"/>
</dbReference>
<dbReference type="GO" id="GO:0003824">
    <property type="term" value="F:catalytic activity"/>
    <property type="evidence" value="ECO:0007669"/>
    <property type="project" value="InterPro"/>
</dbReference>
<name>A0A6J6DR99_9ZZZZ</name>
<dbReference type="SUPFAM" id="SSF50800">
    <property type="entry name" value="PK beta-barrel domain-like"/>
    <property type="match status" value="1"/>
</dbReference>
<dbReference type="InterPro" id="IPR011037">
    <property type="entry name" value="Pyrv_Knase-like_insert_dom_sf"/>
</dbReference>
<evidence type="ECO:0000259" key="1">
    <source>
        <dbReference type="PROSITE" id="PS51340"/>
    </source>
</evidence>
<dbReference type="EMBL" id="CAEZTI010000100">
    <property type="protein sequence ID" value="CAB4564653.1"/>
    <property type="molecule type" value="Genomic_DNA"/>
</dbReference>
<dbReference type="GO" id="GO:0030170">
    <property type="term" value="F:pyridoxal phosphate binding"/>
    <property type="evidence" value="ECO:0007669"/>
    <property type="project" value="InterPro"/>
</dbReference>
<accession>A0A6J6DR99</accession>
<dbReference type="AlphaFoldDB" id="A0A6J6DR99"/>
<dbReference type="GO" id="GO:0030151">
    <property type="term" value="F:molybdenum ion binding"/>
    <property type="evidence" value="ECO:0007669"/>
    <property type="project" value="InterPro"/>
</dbReference>
<organism evidence="2">
    <name type="scientific">freshwater metagenome</name>
    <dbReference type="NCBI Taxonomy" id="449393"/>
    <lineage>
        <taxon>unclassified sequences</taxon>
        <taxon>metagenomes</taxon>
        <taxon>ecological metagenomes</taxon>
    </lineage>
</organism>
<proteinExistence type="predicted"/>
<evidence type="ECO:0000313" key="2">
    <source>
        <dbReference type="EMBL" id="CAB4564653.1"/>
    </source>
</evidence>
<gene>
    <name evidence="2" type="ORF">UFOPK1619_00589</name>
</gene>
<reference evidence="2" key="1">
    <citation type="submission" date="2020-05" db="EMBL/GenBank/DDBJ databases">
        <authorList>
            <person name="Chiriac C."/>
            <person name="Salcher M."/>
            <person name="Ghai R."/>
            <person name="Kavagutti S V."/>
        </authorList>
    </citation>
    <scope>NUCLEOTIDE SEQUENCE</scope>
</reference>
<feature type="domain" description="MOSC" evidence="1">
    <location>
        <begin position="31"/>
        <end position="174"/>
    </location>
</feature>
<protein>
    <submittedName>
        <fullName evidence="2">Unannotated protein</fullName>
    </submittedName>
</protein>
<dbReference type="PANTHER" id="PTHR36930:SF1">
    <property type="entry name" value="MOSC DOMAIN-CONTAINING PROTEIN"/>
    <property type="match status" value="1"/>
</dbReference>
<dbReference type="PROSITE" id="PS51340">
    <property type="entry name" value="MOSC"/>
    <property type="match status" value="1"/>
</dbReference>